<evidence type="ECO:0000259" key="1">
    <source>
        <dbReference type="PROSITE" id="PS50042"/>
    </source>
</evidence>
<dbReference type="EMBL" id="CP000554">
    <property type="protein sequence ID" value="ABM79565.1"/>
    <property type="molecule type" value="Genomic_DNA"/>
</dbReference>
<dbReference type="CDD" id="cd00038">
    <property type="entry name" value="CAP_ED"/>
    <property type="match status" value="1"/>
</dbReference>
<dbReference type="SUPFAM" id="SSF51206">
    <property type="entry name" value="cAMP-binding domain-like"/>
    <property type="match status" value="1"/>
</dbReference>
<gene>
    <name evidence="2" type="ordered locus">P9303_28351</name>
</gene>
<dbReference type="Gene3D" id="2.60.120.10">
    <property type="entry name" value="Jelly Rolls"/>
    <property type="match status" value="1"/>
</dbReference>
<dbReference type="InterPro" id="IPR014710">
    <property type="entry name" value="RmlC-like_jellyroll"/>
</dbReference>
<proteinExistence type="predicted"/>
<dbReference type="PANTHER" id="PTHR24567">
    <property type="entry name" value="CRP FAMILY TRANSCRIPTIONAL REGULATORY PROTEIN"/>
    <property type="match status" value="1"/>
</dbReference>
<dbReference type="InterPro" id="IPR018490">
    <property type="entry name" value="cNMP-bd_dom_sf"/>
</dbReference>
<name>A2CDK5_PROM3</name>
<dbReference type="AlphaFoldDB" id="A2CDK5"/>
<dbReference type="GO" id="GO:0005829">
    <property type="term" value="C:cytosol"/>
    <property type="evidence" value="ECO:0007669"/>
    <property type="project" value="TreeGrafter"/>
</dbReference>
<dbReference type="STRING" id="59922.P9303_28351"/>
<dbReference type="Pfam" id="PF00027">
    <property type="entry name" value="cNMP_binding"/>
    <property type="match status" value="1"/>
</dbReference>
<dbReference type="RefSeq" id="WP_011827407.1">
    <property type="nucleotide sequence ID" value="NC_008820.1"/>
</dbReference>
<accession>A2CDK5</accession>
<dbReference type="Proteomes" id="UP000002274">
    <property type="component" value="Chromosome"/>
</dbReference>
<evidence type="ECO:0000313" key="2">
    <source>
        <dbReference type="EMBL" id="ABM79565.1"/>
    </source>
</evidence>
<dbReference type="HOGENOM" id="CLU_119564_0_0_3"/>
<dbReference type="GO" id="GO:0003700">
    <property type="term" value="F:DNA-binding transcription factor activity"/>
    <property type="evidence" value="ECO:0007669"/>
    <property type="project" value="TreeGrafter"/>
</dbReference>
<reference evidence="2 3" key="1">
    <citation type="journal article" date="2007" name="PLoS Genet.">
        <title>Patterns and implications of gene gain and loss in the evolution of Prochlorococcus.</title>
        <authorList>
            <person name="Kettler G.C."/>
            <person name="Martiny A.C."/>
            <person name="Huang K."/>
            <person name="Zucker J."/>
            <person name="Coleman M.L."/>
            <person name="Rodrigue S."/>
            <person name="Chen F."/>
            <person name="Lapidus A."/>
            <person name="Ferriera S."/>
            <person name="Johnson J."/>
            <person name="Steglich C."/>
            <person name="Church G.M."/>
            <person name="Richardson P."/>
            <person name="Chisholm S.W."/>
        </authorList>
    </citation>
    <scope>NUCLEOTIDE SEQUENCE [LARGE SCALE GENOMIC DNA]</scope>
    <source>
        <strain evidence="2 3">MIT 9303</strain>
    </source>
</reference>
<protein>
    <submittedName>
        <fullName evidence="2">Cyclic nucleotide-binding domain</fullName>
    </submittedName>
</protein>
<dbReference type="KEGG" id="pmf:P9303_28351"/>
<dbReference type="BioCyc" id="PMAR59922:G1G80-2490-MONOMER"/>
<dbReference type="SMART" id="SM00100">
    <property type="entry name" value="cNMP"/>
    <property type="match status" value="1"/>
</dbReference>
<feature type="domain" description="Cyclic nucleotide-binding" evidence="1">
    <location>
        <begin position="23"/>
        <end position="133"/>
    </location>
</feature>
<organism evidence="2 3">
    <name type="scientific">Prochlorococcus marinus (strain MIT 9303)</name>
    <dbReference type="NCBI Taxonomy" id="59922"/>
    <lineage>
        <taxon>Bacteria</taxon>
        <taxon>Bacillati</taxon>
        <taxon>Cyanobacteriota</taxon>
        <taxon>Cyanophyceae</taxon>
        <taxon>Synechococcales</taxon>
        <taxon>Prochlorococcaceae</taxon>
        <taxon>Prochlorococcus</taxon>
    </lineage>
</organism>
<evidence type="ECO:0000313" key="3">
    <source>
        <dbReference type="Proteomes" id="UP000002274"/>
    </source>
</evidence>
<dbReference type="InterPro" id="IPR000595">
    <property type="entry name" value="cNMP-bd_dom"/>
</dbReference>
<dbReference type="PANTHER" id="PTHR24567:SF74">
    <property type="entry name" value="HTH-TYPE TRANSCRIPTIONAL REGULATOR ARCR"/>
    <property type="match status" value="1"/>
</dbReference>
<dbReference type="InterPro" id="IPR050397">
    <property type="entry name" value="Env_Response_Regulators"/>
</dbReference>
<dbReference type="PROSITE" id="PS50042">
    <property type="entry name" value="CNMP_BINDING_3"/>
    <property type="match status" value="1"/>
</dbReference>
<sequence length="188" mass="20760">MWGQEPQLQRVRERLKLLLATHANALHPTTVHAKPGELLLKQDAAAKHLLLLTQGKVAIEIQQQGQSPHTLTVIEAEALLGEMGLFGDGTHSADVRVVDGPAELLQINGNDLLQALIYDSELLIELLALMSERVRNTNKVITLLLDGINGACKGDDILLDKALQDLKSLNQFISQTAEQLKHRYKENE</sequence>